<evidence type="ECO:0000256" key="1">
    <source>
        <dbReference type="SAM" id="MobiDB-lite"/>
    </source>
</evidence>
<evidence type="ECO:0000313" key="4">
    <source>
        <dbReference type="Proteomes" id="UP000270291"/>
    </source>
</evidence>
<feature type="compositionally biased region" description="Basic and acidic residues" evidence="1">
    <location>
        <begin position="61"/>
        <end position="72"/>
    </location>
</feature>
<keyword evidence="2" id="KW-1133">Transmembrane helix</keyword>
<accession>A0A3R9PQ58</accession>
<dbReference type="RefSeq" id="WP_125437558.1">
    <property type="nucleotide sequence ID" value="NZ_RWIU01000003.1"/>
</dbReference>
<dbReference type="Proteomes" id="UP000270291">
    <property type="component" value="Unassembled WGS sequence"/>
</dbReference>
<protein>
    <submittedName>
        <fullName evidence="3">Uncharacterized protein</fullName>
    </submittedName>
</protein>
<feature type="transmembrane region" description="Helical" evidence="2">
    <location>
        <begin position="12"/>
        <end position="45"/>
    </location>
</feature>
<reference evidence="3 4" key="1">
    <citation type="submission" date="2018-12" db="EMBL/GenBank/DDBJ databases">
        <authorList>
            <person name="Feng G."/>
            <person name="Zhu H."/>
        </authorList>
    </citation>
    <scope>NUCLEOTIDE SEQUENCE [LARGE SCALE GENOMIC DNA]</scope>
    <source>
        <strain evidence="3 4">LMG 26000</strain>
    </source>
</reference>
<dbReference type="EMBL" id="RWIU01000003">
    <property type="protein sequence ID" value="RSK43425.1"/>
    <property type="molecule type" value="Genomic_DNA"/>
</dbReference>
<proteinExistence type="predicted"/>
<evidence type="ECO:0000256" key="2">
    <source>
        <dbReference type="SAM" id="Phobius"/>
    </source>
</evidence>
<dbReference type="OrthoDB" id="9920325at2"/>
<keyword evidence="2" id="KW-0472">Membrane</keyword>
<evidence type="ECO:0000313" key="3">
    <source>
        <dbReference type="EMBL" id="RSK43425.1"/>
    </source>
</evidence>
<keyword evidence="4" id="KW-1185">Reference proteome</keyword>
<sequence length="72" mass="7950">MSNRIGRYQLNPIFYAGFVWLAIGLFGKHHTTFLILGLLFMVLGLKRVPDPAPEPTPADSPEGKPEGKPESD</sequence>
<comment type="caution">
    <text evidence="3">The sequence shown here is derived from an EMBL/GenBank/DDBJ whole genome shotgun (WGS) entry which is preliminary data.</text>
</comment>
<name>A0A3R9PQ58_9BACT</name>
<gene>
    <name evidence="3" type="ORF">EI293_11050</name>
</gene>
<dbReference type="AlphaFoldDB" id="A0A3R9PQ58"/>
<feature type="region of interest" description="Disordered" evidence="1">
    <location>
        <begin position="51"/>
        <end position="72"/>
    </location>
</feature>
<keyword evidence="2" id="KW-0812">Transmembrane</keyword>
<organism evidence="3 4">
    <name type="scientific">Hymenobacter perfusus</name>
    <dbReference type="NCBI Taxonomy" id="1236770"/>
    <lineage>
        <taxon>Bacteria</taxon>
        <taxon>Pseudomonadati</taxon>
        <taxon>Bacteroidota</taxon>
        <taxon>Cytophagia</taxon>
        <taxon>Cytophagales</taxon>
        <taxon>Hymenobacteraceae</taxon>
        <taxon>Hymenobacter</taxon>
    </lineage>
</organism>